<dbReference type="CDD" id="cd16015">
    <property type="entry name" value="LTA_synthase"/>
    <property type="match status" value="1"/>
</dbReference>
<dbReference type="GO" id="GO:0016740">
    <property type="term" value="F:transferase activity"/>
    <property type="evidence" value="ECO:0007669"/>
    <property type="project" value="UniProtKB-KW"/>
</dbReference>
<keyword evidence="9" id="KW-1185">Reference proteome</keyword>
<evidence type="ECO:0000256" key="6">
    <source>
        <dbReference type="SAM" id="Phobius"/>
    </source>
</evidence>
<dbReference type="AlphaFoldDB" id="A0A3S5CAT3"/>
<accession>A0A3S5CAT3</accession>
<dbReference type="PANTHER" id="PTHR47371">
    <property type="entry name" value="LIPOTEICHOIC ACID SYNTHASE"/>
    <property type="match status" value="1"/>
</dbReference>
<dbReference type="Gene3D" id="3.40.720.10">
    <property type="entry name" value="Alkaline Phosphatase, subunit A"/>
    <property type="match status" value="1"/>
</dbReference>
<evidence type="ECO:0000256" key="3">
    <source>
        <dbReference type="ARBA" id="ARBA00022692"/>
    </source>
</evidence>
<dbReference type="InterPro" id="IPR050448">
    <property type="entry name" value="OpgB/LTA_synthase_biosynth"/>
</dbReference>
<proteinExistence type="predicted"/>
<feature type="transmembrane region" description="Helical" evidence="6">
    <location>
        <begin position="12"/>
        <end position="33"/>
    </location>
</feature>
<keyword evidence="5 6" id="KW-0472">Membrane</keyword>
<evidence type="ECO:0000259" key="7">
    <source>
        <dbReference type="Pfam" id="PF00884"/>
    </source>
</evidence>
<dbReference type="Proteomes" id="UP000272771">
    <property type="component" value="Chromosome"/>
</dbReference>
<keyword evidence="4 6" id="KW-1133">Transmembrane helix</keyword>
<dbReference type="OrthoDB" id="9760224at2"/>
<dbReference type="InterPro" id="IPR000917">
    <property type="entry name" value="Sulfatase_N"/>
</dbReference>
<evidence type="ECO:0000256" key="2">
    <source>
        <dbReference type="ARBA" id="ARBA00022475"/>
    </source>
</evidence>
<evidence type="ECO:0000313" key="8">
    <source>
        <dbReference type="EMBL" id="VEJ51707.1"/>
    </source>
</evidence>
<dbReference type="EMBL" id="LR134533">
    <property type="protein sequence ID" value="VEJ51707.1"/>
    <property type="molecule type" value="Genomic_DNA"/>
</dbReference>
<dbReference type="RefSeq" id="WP_004283511.1">
    <property type="nucleotide sequence ID" value="NZ_CAUJRG010000001.1"/>
</dbReference>
<evidence type="ECO:0000313" key="9">
    <source>
        <dbReference type="Proteomes" id="UP000272771"/>
    </source>
</evidence>
<feature type="transmembrane region" description="Helical" evidence="6">
    <location>
        <begin position="175"/>
        <end position="198"/>
    </location>
</feature>
<dbReference type="GO" id="GO:0005886">
    <property type="term" value="C:plasma membrane"/>
    <property type="evidence" value="ECO:0007669"/>
    <property type="project" value="UniProtKB-SubCell"/>
</dbReference>
<feature type="domain" description="Sulfatase N-terminal" evidence="7">
    <location>
        <begin position="287"/>
        <end position="570"/>
    </location>
</feature>
<evidence type="ECO:0000256" key="4">
    <source>
        <dbReference type="ARBA" id="ARBA00022989"/>
    </source>
</evidence>
<evidence type="ECO:0000256" key="1">
    <source>
        <dbReference type="ARBA" id="ARBA00004651"/>
    </source>
</evidence>
<dbReference type="Pfam" id="PF00884">
    <property type="entry name" value="Sulfatase"/>
    <property type="match status" value="1"/>
</dbReference>
<dbReference type="PANTHER" id="PTHR47371:SF3">
    <property type="entry name" value="PHOSPHOGLYCEROL TRANSFERASE I"/>
    <property type="match status" value="1"/>
</dbReference>
<feature type="transmembrane region" description="Helical" evidence="6">
    <location>
        <begin position="145"/>
        <end position="163"/>
    </location>
</feature>
<keyword evidence="2" id="KW-1003">Cell membrane</keyword>
<protein>
    <submittedName>
        <fullName evidence="8">Phosphoglycerol transferase and related proteins, alkaline phosphatase superfamily</fullName>
    </submittedName>
</protein>
<comment type="subcellular location">
    <subcellularLocation>
        <location evidence="1">Cell membrane</location>
        <topology evidence="1">Multi-pass membrane protein</topology>
    </subcellularLocation>
</comment>
<organism evidence="8 9">
    <name type="scientific">Neisseria weaveri</name>
    <dbReference type="NCBI Taxonomy" id="28091"/>
    <lineage>
        <taxon>Bacteria</taxon>
        <taxon>Pseudomonadati</taxon>
        <taxon>Pseudomonadota</taxon>
        <taxon>Betaproteobacteria</taxon>
        <taxon>Neisseriales</taxon>
        <taxon>Neisseriaceae</taxon>
        <taxon>Neisseria</taxon>
    </lineage>
</organism>
<keyword evidence="8" id="KW-0808">Transferase</keyword>
<dbReference type="STRING" id="28091.SAMEA3174300_00166"/>
<dbReference type="SUPFAM" id="SSF53649">
    <property type="entry name" value="Alkaline phosphatase-like"/>
    <property type="match status" value="1"/>
</dbReference>
<feature type="transmembrane region" description="Helical" evidence="6">
    <location>
        <begin position="60"/>
        <end position="79"/>
    </location>
</feature>
<reference evidence="8 9" key="1">
    <citation type="submission" date="2018-12" db="EMBL/GenBank/DDBJ databases">
        <authorList>
            <consortium name="Pathogen Informatics"/>
        </authorList>
    </citation>
    <scope>NUCLEOTIDE SEQUENCE [LARGE SCALE GENOMIC DNA]</scope>
    <source>
        <strain evidence="8 9">NCTC12742</strain>
    </source>
</reference>
<keyword evidence="3 6" id="KW-0812">Transmembrane</keyword>
<sequence length="669" mass="75181">MKFSLFRKLCVEWLVFWALSVGVLMSSRLYLLFRYTEAQMRSDYAADVSALLLKGLLFDIKISSILTAVAVLPALLALLHRRVLAWVAGITPYLLALLLVSVAALSVVNVFYYSVYDRQFDVFVFGLVEEDTVAVLKTIWQDYPVVWGLLGLAVLVWALKALFSKLHGRLDRAKFSDGLVISNVLLVVGLVAGLTLGIRGSLGKFPLRQSSAQISTQAVLNKLVPNGLTSLSWAVSEYRNSQIFEVVDDESGRKLFGTMLGREAASADFNELKVLTPENAAAAAGRPNVVLAVMESMSGHMLQLDSPQRDLLGSLRSHFQNDWVFHRFVSEGDGTSDSLHRLFIRSPYNNLSQSAAKSKFFPTNMFTPYLEAGYKVVYLTAGNGGWRDFDRFTKHLGVHEFVDENRLRELYPDAETFAWGVPDEYMFRYAADRLQKAEQDREPVFIMMMSITHHPPYKLPATGARSQYVFSDEERRRFSQMENMNEVFNTYRYANNALGDFIDSAKKVGNTIVAATGDHNIRGIGYPDISEAALGHAVPFYLYVPQQYRGQAVYRAERVGSHKDIMPTLYEFSLSGQPYYRTGCNMLSDDAGFSGNPWCGYGYNAEVALFPKGMYDLRTQQYYVMEQGLQVAARPSEIPEDVRLSVEKSKHYGAFLSWLTNRMATAPGK</sequence>
<name>A0A3S5CAT3_9NEIS</name>
<gene>
    <name evidence="8" type="ORF">NCTC12742_01607</name>
</gene>
<evidence type="ECO:0000256" key="5">
    <source>
        <dbReference type="ARBA" id="ARBA00023136"/>
    </source>
</evidence>
<feature type="transmembrane region" description="Helical" evidence="6">
    <location>
        <begin position="91"/>
        <end position="113"/>
    </location>
</feature>
<dbReference type="InterPro" id="IPR017850">
    <property type="entry name" value="Alkaline_phosphatase_core_sf"/>
</dbReference>